<evidence type="ECO:0000313" key="8">
    <source>
        <dbReference type="EMBL" id="MBM9466792.1"/>
    </source>
</evidence>
<reference evidence="8" key="1">
    <citation type="submission" date="2021-01" db="EMBL/GenBank/DDBJ databases">
        <title>YIM 132084 draft genome.</title>
        <authorList>
            <person name="An D."/>
        </authorList>
    </citation>
    <scope>NUCLEOTIDE SEQUENCE</scope>
    <source>
        <strain evidence="8">YIM 132084</strain>
    </source>
</reference>
<dbReference type="SUPFAM" id="SSF49785">
    <property type="entry name" value="Galactose-binding domain-like"/>
    <property type="match status" value="1"/>
</dbReference>
<evidence type="ECO:0000256" key="2">
    <source>
        <dbReference type="ARBA" id="ARBA00022448"/>
    </source>
</evidence>
<dbReference type="PANTHER" id="PTHR43335">
    <property type="entry name" value="ABC TRANSPORTER, ATP-BINDING PROTEIN"/>
    <property type="match status" value="1"/>
</dbReference>
<dbReference type="InterPro" id="IPR029058">
    <property type="entry name" value="AB_hydrolase_fold"/>
</dbReference>
<sequence length="1045" mass="105240">MRRWLRTPARRWTTLGVVLAVLALVAVVVWPSAAPARVSSSEQRISAPGGPGVAEPVELDTTLYLPESTPAPAVLLAHGFGGSKASLTDQAQQLARDGFVVLTYSARGFGTSTGQIALDSLDHEIPDARALVDWLAERPEVTLDAPGDPRIGVTGGSYGGALSLMLAGTDPRIDALAPVITWNDLGDALFPNALADADTLSAATPAAAGDAGDGVFKRGWAAALIASVTTGASLTGTLGVAEGDTGDTGFAGPGSGGGGSDDGQDGSAPPDAGTDGSAPTGTDGAPSLPTAGGIGVQASCGRLMLELCAAYSLAAETGRLGPDLAALLERSSPATVAGDITAPTLLVQGERDTLFGLDQADANARAIAANGATVAVSWYNGGHDGGSPDSDTEQRITDWFRHWLAGTGPEPSTAFRYTVDGPVSDTGRARSRTLQAADYPGLDPAAGPTSETPRQPVGLTGSAQVIVNPPGGQPAAVSSLPGLGGLASSVLSTFGGGLPGQTARFTSEPMADLTVLTGTSRVALSISRVPVPALPGTSAATSAADDDPGAVLFASLAKVTPGGVRTLAGGAVAPIRITDLPADGSPATVVVDLPASALQVEAGSSVEVSIATTNQAFAGSTEPSVYRVALADQAAVASALGTAGRDAGAIGLDTASLSAPEVGGERVGDSEIPVPQLVGLVLLAGLVVVALLIGGRRFGRGSSRAPDPALAEVPLAITGLRKQYPGGVPAVQDVSFRVEAGQVLGLLGPNGAGKTTTLRMVMGLISPSAGEIRAFGRVVHPGAEILSRIGSFVEGSGFLPHLSGRANLELYWKATGRPAEDAHMDTALAIAGLGAAVERKVRTYSQGMRQRLAIAQAMLGLPELLLLDEPTNGLDPPQIHAMREVLQRYAATGRTVLVSSHLLSEVEQTCSHVVVMHKGRTIATGTVAELIAGSGETVFGLDRAEDTETTVRVLRDELGLRALEVTEAGVQVDLGRVPASTAVAALVGAGVAVSAVAPRNRLEDVFLAMVGESVDPAAGDGAMTGEAAPSTGSPTGAGDDREVRV</sequence>
<dbReference type="PROSITE" id="PS00211">
    <property type="entry name" value="ABC_TRANSPORTER_1"/>
    <property type="match status" value="1"/>
</dbReference>
<dbReference type="PANTHER" id="PTHR43335:SF4">
    <property type="entry name" value="ABC TRANSPORTER, ATP-BINDING PROTEIN"/>
    <property type="match status" value="1"/>
</dbReference>
<organism evidence="8 9">
    <name type="scientific">Nakamurella leprariae</name>
    <dbReference type="NCBI Taxonomy" id="2803911"/>
    <lineage>
        <taxon>Bacteria</taxon>
        <taxon>Bacillati</taxon>
        <taxon>Actinomycetota</taxon>
        <taxon>Actinomycetes</taxon>
        <taxon>Nakamurellales</taxon>
        <taxon>Nakamurellaceae</taxon>
        <taxon>Nakamurella</taxon>
    </lineage>
</organism>
<dbReference type="Pfam" id="PF02129">
    <property type="entry name" value="Peptidase_S15"/>
    <property type="match status" value="1"/>
</dbReference>
<accession>A0A938YE66</accession>
<dbReference type="EMBL" id="JAERWK010000008">
    <property type="protein sequence ID" value="MBM9466792.1"/>
    <property type="molecule type" value="Genomic_DNA"/>
</dbReference>
<dbReference type="InterPro" id="IPR003439">
    <property type="entry name" value="ABC_transporter-like_ATP-bd"/>
</dbReference>
<keyword evidence="4 8" id="KW-0378">Hydrolase</keyword>
<dbReference type="Gene3D" id="3.40.50.300">
    <property type="entry name" value="P-loop containing nucleotide triphosphate hydrolases"/>
    <property type="match status" value="1"/>
</dbReference>
<evidence type="ECO:0000256" key="1">
    <source>
        <dbReference type="ARBA" id="ARBA00005417"/>
    </source>
</evidence>
<evidence type="ECO:0000256" key="6">
    <source>
        <dbReference type="SAM" id="MobiDB-lite"/>
    </source>
</evidence>
<dbReference type="InterPro" id="IPR013736">
    <property type="entry name" value="Xaa-Pro_dipept_C"/>
</dbReference>
<dbReference type="Gene3D" id="3.40.50.1820">
    <property type="entry name" value="alpha/beta hydrolase"/>
    <property type="match status" value="2"/>
</dbReference>
<feature type="domain" description="ABC transporter" evidence="7">
    <location>
        <begin position="715"/>
        <end position="943"/>
    </location>
</feature>
<dbReference type="GO" id="GO:0016887">
    <property type="term" value="F:ATP hydrolysis activity"/>
    <property type="evidence" value="ECO:0007669"/>
    <property type="project" value="InterPro"/>
</dbReference>
<dbReference type="InterPro" id="IPR027417">
    <property type="entry name" value="P-loop_NTPase"/>
</dbReference>
<keyword evidence="2" id="KW-0813">Transport</keyword>
<gene>
    <name evidence="8" type="ORF">JL106_05790</name>
</gene>
<dbReference type="Proteomes" id="UP000663792">
    <property type="component" value="Unassembled WGS sequence"/>
</dbReference>
<dbReference type="GO" id="GO:0008239">
    <property type="term" value="F:dipeptidyl-peptidase activity"/>
    <property type="evidence" value="ECO:0007669"/>
    <property type="project" value="InterPro"/>
</dbReference>
<name>A0A938YE66_9ACTN</name>
<dbReference type="InterPro" id="IPR000383">
    <property type="entry name" value="Xaa-Pro-like_dom"/>
</dbReference>
<feature type="compositionally biased region" description="Gly residues" evidence="6">
    <location>
        <begin position="249"/>
        <end position="261"/>
    </location>
</feature>
<dbReference type="InterPro" id="IPR003593">
    <property type="entry name" value="AAA+_ATPase"/>
</dbReference>
<feature type="region of interest" description="Disordered" evidence="6">
    <location>
        <begin position="435"/>
        <end position="457"/>
    </location>
</feature>
<dbReference type="RefSeq" id="WP_205259755.1">
    <property type="nucleotide sequence ID" value="NZ_JAERWK010000008.1"/>
</dbReference>
<evidence type="ECO:0000259" key="7">
    <source>
        <dbReference type="PROSITE" id="PS50893"/>
    </source>
</evidence>
<comment type="caution">
    <text evidence="8">The sequence shown here is derived from an EMBL/GenBank/DDBJ whole genome shotgun (WGS) entry which is preliminary data.</text>
</comment>
<dbReference type="InterPro" id="IPR017871">
    <property type="entry name" value="ABC_transporter-like_CS"/>
</dbReference>
<evidence type="ECO:0000256" key="5">
    <source>
        <dbReference type="ARBA" id="ARBA00022840"/>
    </source>
</evidence>
<keyword evidence="9" id="KW-1185">Reference proteome</keyword>
<keyword evidence="5" id="KW-0067">ATP-binding</keyword>
<dbReference type="AlphaFoldDB" id="A0A938YE66"/>
<comment type="similarity">
    <text evidence="1">Belongs to the ABC transporter superfamily.</text>
</comment>
<dbReference type="Pfam" id="PF00005">
    <property type="entry name" value="ABC_tran"/>
    <property type="match status" value="1"/>
</dbReference>
<dbReference type="SMART" id="SM00939">
    <property type="entry name" value="PepX_C"/>
    <property type="match status" value="1"/>
</dbReference>
<dbReference type="SUPFAM" id="SSF52540">
    <property type="entry name" value="P-loop containing nucleoside triphosphate hydrolases"/>
    <property type="match status" value="1"/>
</dbReference>
<dbReference type="GO" id="GO:0005524">
    <property type="term" value="F:ATP binding"/>
    <property type="evidence" value="ECO:0007669"/>
    <property type="project" value="UniProtKB-KW"/>
</dbReference>
<evidence type="ECO:0000313" key="9">
    <source>
        <dbReference type="Proteomes" id="UP000663792"/>
    </source>
</evidence>
<dbReference type="SUPFAM" id="SSF53474">
    <property type="entry name" value="alpha/beta-Hydrolases"/>
    <property type="match status" value="1"/>
</dbReference>
<feature type="region of interest" description="Disordered" evidence="6">
    <location>
        <begin position="1018"/>
        <end position="1045"/>
    </location>
</feature>
<evidence type="ECO:0000256" key="4">
    <source>
        <dbReference type="ARBA" id="ARBA00022801"/>
    </source>
</evidence>
<dbReference type="Gene3D" id="2.60.120.260">
    <property type="entry name" value="Galactose-binding domain-like"/>
    <property type="match status" value="1"/>
</dbReference>
<feature type="region of interest" description="Disordered" evidence="6">
    <location>
        <begin position="244"/>
        <end position="290"/>
    </location>
</feature>
<dbReference type="InterPro" id="IPR008979">
    <property type="entry name" value="Galactose-bd-like_sf"/>
</dbReference>
<evidence type="ECO:0000256" key="3">
    <source>
        <dbReference type="ARBA" id="ARBA00022741"/>
    </source>
</evidence>
<dbReference type="PROSITE" id="PS50893">
    <property type="entry name" value="ABC_TRANSPORTER_2"/>
    <property type="match status" value="1"/>
</dbReference>
<proteinExistence type="inferred from homology"/>
<dbReference type="SMART" id="SM00382">
    <property type="entry name" value="AAA"/>
    <property type="match status" value="1"/>
</dbReference>
<protein>
    <submittedName>
        <fullName evidence="8">Alpha/beta fold hydrolase</fullName>
    </submittedName>
</protein>
<keyword evidence="3" id="KW-0547">Nucleotide-binding</keyword>